<name>A0A3G8M8X1_9HYPH</name>
<dbReference type="PANTHER" id="PTHR32071">
    <property type="entry name" value="TRANSCRIPTIONAL REGULATORY PROTEIN"/>
    <property type="match status" value="1"/>
</dbReference>
<keyword evidence="1" id="KW-0547">Nucleotide-binding</keyword>
<feature type="domain" description="Sigma-54 factor interaction" evidence="9">
    <location>
        <begin position="163"/>
        <end position="392"/>
    </location>
</feature>
<evidence type="ECO:0000256" key="4">
    <source>
        <dbReference type="ARBA" id="ARBA00023015"/>
    </source>
</evidence>
<dbReference type="SUPFAM" id="SSF46689">
    <property type="entry name" value="Homeodomain-like"/>
    <property type="match status" value="1"/>
</dbReference>
<dbReference type="PROSITE" id="PS50110">
    <property type="entry name" value="RESPONSE_REGULATORY"/>
    <property type="match status" value="1"/>
</dbReference>
<dbReference type="PANTHER" id="PTHR32071:SF117">
    <property type="entry name" value="PTS-DEPENDENT DIHYDROXYACETONE KINASE OPERON REGULATORY PROTEIN-RELATED"/>
    <property type="match status" value="1"/>
</dbReference>
<keyword evidence="2" id="KW-0067">ATP-binding</keyword>
<dbReference type="EMBL" id="CP034086">
    <property type="protein sequence ID" value="AZG78371.1"/>
    <property type="molecule type" value="Genomic_DNA"/>
</dbReference>
<keyword evidence="4" id="KW-0805">Transcription regulation</keyword>
<dbReference type="InterPro" id="IPR025944">
    <property type="entry name" value="Sigma_54_int_dom_CS"/>
</dbReference>
<dbReference type="SUPFAM" id="SSF52540">
    <property type="entry name" value="P-loop containing nucleoside triphosphate hydrolases"/>
    <property type="match status" value="1"/>
</dbReference>
<dbReference type="GO" id="GO:0006355">
    <property type="term" value="P:regulation of DNA-templated transcription"/>
    <property type="evidence" value="ECO:0007669"/>
    <property type="project" value="InterPro"/>
</dbReference>
<dbReference type="PROSITE" id="PS00688">
    <property type="entry name" value="SIGMA54_INTERACT_3"/>
    <property type="match status" value="1"/>
</dbReference>
<dbReference type="PROSITE" id="PS50045">
    <property type="entry name" value="SIGMA54_INTERACT_4"/>
    <property type="match status" value="1"/>
</dbReference>
<evidence type="ECO:0000259" key="9">
    <source>
        <dbReference type="PROSITE" id="PS50045"/>
    </source>
</evidence>
<protein>
    <submittedName>
        <fullName evidence="11">Sigma-54-dependent Fis family transcriptional regulator</fullName>
    </submittedName>
</protein>
<evidence type="ECO:0000256" key="7">
    <source>
        <dbReference type="ARBA" id="ARBA00023163"/>
    </source>
</evidence>
<evidence type="ECO:0000313" key="11">
    <source>
        <dbReference type="EMBL" id="AZG78371.1"/>
    </source>
</evidence>
<feature type="domain" description="Response regulatory" evidence="10">
    <location>
        <begin position="6"/>
        <end position="120"/>
    </location>
</feature>
<dbReference type="InterPro" id="IPR058031">
    <property type="entry name" value="AAA_lid_NorR"/>
</dbReference>
<evidence type="ECO:0000256" key="6">
    <source>
        <dbReference type="ARBA" id="ARBA00023159"/>
    </source>
</evidence>
<keyword evidence="5" id="KW-0238">DNA-binding</keyword>
<proteinExistence type="predicted"/>
<dbReference type="InterPro" id="IPR011006">
    <property type="entry name" value="CheY-like_superfamily"/>
</dbReference>
<dbReference type="InterPro" id="IPR027417">
    <property type="entry name" value="P-loop_NTPase"/>
</dbReference>
<dbReference type="Pfam" id="PF00158">
    <property type="entry name" value="Sigma54_activat"/>
    <property type="match status" value="1"/>
</dbReference>
<evidence type="ECO:0000259" key="10">
    <source>
        <dbReference type="PROSITE" id="PS50110"/>
    </source>
</evidence>
<evidence type="ECO:0000256" key="5">
    <source>
        <dbReference type="ARBA" id="ARBA00023125"/>
    </source>
</evidence>
<dbReference type="InterPro" id="IPR009057">
    <property type="entry name" value="Homeodomain-like_sf"/>
</dbReference>
<evidence type="ECO:0000256" key="1">
    <source>
        <dbReference type="ARBA" id="ARBA00022741"/>
    </source>
</evidence>
<dbReference type="InterPro" id="IPR002197">
    <property type="entry name" value="HTH_Fis"/>
</dbReference>
<evidence type="ECO:0000256" key="8">
    <source>
        <dbReference type="PROSITE-ProRule" id="PRU00169"/>
    </source>
</evidence>
<dbReference type="AlphaFoldDB" id="A0A3G8M8X1"/>
<reference evidence="11 12" key="1">
    <citation type="submission" date="2018-11" db="EMBL/GenBank/DDBJ databases">
        <title>Genome squencing of methanotrophic bacteria isolated from alkaline groundwater in Korea.</title>
        <authorList>
            <person name="Nguyen L.N."/>
        </authorList>
    </citation>
    <scope>NUCLEOTIDE SEQUENCE [LARGE SCALE GENOMIC DNA]</scope>
    <source>
        <strain evidence="11 12">GW6</strain>
    </source>
</reference>
<dbReference type="FunFam" id="3.40.50.300:FF:000006">
    <property type="entry name" value="DNA-binding transcriptional regulator NtrC"/>
    <property type="match status" value="1"/>
</dbReference>
<sequence>MTSSSTVLVIDDELRSREALQRVLSDEFDVICVSRAKEAEGVLDGELVQVILCDHRMAGESGVDFLKRARISWPDPIRIIISGYTESEDIIAGVNEAGIYQYITKPWEPEKLIASVRDAAQLYRYQKEVGAGLDNKPAAELLKEQIATRRRKEKRLFEFSRIIHHPESPVAPVVALARKATEYDISVLITGASGTGKELLARAIHYGSDRADKPFVVQNCGALPDELLESELFGCKKGAYTGAYQDRVGLFELANGGSIFLDEIGETSAAFQVRLLRVLQEGEIRPLGAQRQRKVNVRLIAATNRSLEDEVAVGRFRRDLYYRIAAFPIHLPPLCERPRDIELIAMRILADVNRSFRRGVKGFAVETLARLSRYDWPGNVRELHNEIQRMVTLSENDGLLPASLLSPRILAPRLTNGAASAARMLKTRVEALEREMIEDALRRFDGNISRASEELGLSRVGMRNKIERYGVERDLRDDEE</sequence>
<dbReference type="RefSeq" id="WP_124739916.1">
    <property type="nucleotide sequence ID" value="NZ_CP034086.1"/>
</dbReference>
<dbReference type="Pfam" id="PF00072">
    <property type="entry name" value="Response_reg"/>
    <property type="match status" value="1"/>
</dbReference>
<keyword evidence="8" id="KW-0597">Phosphoprotein</keyword>
<feature type="modified residue" description="4-aspartylphosphate" evidence="8">
    <location>
        <position position="54"/>
    </location>
</feature>
<dbReference type="InterPro" id="IPR001789">
    <property type="entry name" value="Sig_transdc_resp-reg_receiver"/>
</dbReference>
<dbReference type="Pfam" id="PF25601">
    <property type="entry name" value="AAA_lid_14"/>
    <property type="match status" value="1"/>
</dbReference>
<evidence type="ECO:0000313" key="12">
    <source>
        <dbReference type="Proteomes" id="UP000273982"/>
    </source>
</evidence>
<organism evidence="11 12">
    <name type="scientific">Methylocystis rosea</name>
    <dbReference type="NCBI Taxonomy" id="173366"/>
    <lineage>
        <taxon>Bacteria</taxon>
        <taxon>Pseudomonadati</taxon>
        <taxon>Pseudomonadota</taxon>
        <taxon>Alphaproteobacteria</taxon>
        <taxon>Hyphomicrobiales</taxon>
        <taxon>Methylocystaceae</taxon>
        <taxon>Methylocystis</taxon>
    </lineage>
</organism>
<dbReference type="InterPro" id="IPR025943">
    <property type="entry name" value="Sigma_54_int_dom_ATP-bd_2"/>
</dbReference>
<dbReference type="Gene3D" id="3.40.50.300">
    <property type="entry name" value="P-loop containing nucleotide triphosphate hydrolases"/>
    <property type="match status" value="1"/>
</dbReference>
<keyword evidence="7" id="KW-0804">Transcription</keyword>
<accession>A0A3G8M8X1</accession>
<dbReference type="GO" id="GO:0000160">
    <property type="term" value="P:phosphorelay signal transduction system"/>
    <property type="evidence" value="ECO:0007669"/>
    <property type="project" value="UniProtKB-KW"/>
</dbReference>
<dbReference type="Gene3D" id="1.10.10.60">
    <property type="entry name" value="Homeodomain-like"/>
    <property type="match status" value="1"/>
</dbReference>
<dbReference type="SMART" id="SM00382">
    <property type="entry name" value="AAA"/>
    <property type="match status" value="1"/>
</dbReference>
<dbReference type="Gene3D" id="1.10.8.60">
    <property type="match status" value="1"/>
</dbReference>
<dbReference type="PRINTS" id="PR01590">
    <property type="entry name" value="HTHFIS"/>
</dbReference>
<dbReference type="CDD" id="cd00009">
    <property type="entry name" value="AAA"/>
    <property type="match status" value="1"/>
</dbReference>
<gene>
    <name evidence="11" type="ORF">EHO51_17455</name>
</gene>
<dbReference type="SMART" id="SM00448">
    <property type="entry name" value="REC"/>
    <property type="match status" value="1"/>
</dbReference>
<evidence type="ECO:0000256" key="3">
    <source>
        <dbReference type="ARBA" id="ARBA00023012"/>
    </source>
</evidence>
<dbReference type="InterPro" id="IPR003593">
    <property type="entry name" value="AAA+_ATPase"/>
</dbReference>
<dbReference type="Proteomes" id="UP000273982">
    <property type="component" value="Chromosome"/>
</dbReference>
<keyword evidence="6" id="KW-0010">Activator</keyword>
<dbReference type="GO" id="GO:0043565">
    <property type="term" value="F:sequence-specific DNA binding"/>
    <property type="evidence" value="ECO:0007669"/>
    <property type="project" value="InterPro"/>
</dbReference>
<keyword evidence="3" id="KW-0902">Two-component regulatory system</keyword>
<dbReference type="KEGG" id="mros:EHO51_17455"/>
<dbReference type="Gene3D" id="3.40.50.2300">
    <property type="match status" value="1"/>
</dbReference>
<dbReference type="InterPro" id="IPR002078">
    <property type="entry name" value="Sigma_54_int"/>
</dbReference>
<dbReference type="PROSITE" id="PS00676">
    <property type="entry name" value="SIGMA54_INTERACT_2"/>
    <property type="match status" value="1"/>
</dbReference>
<dbReference type="GO" id="GO:0005524">
    <property type="term" value="F:ATP binding"/>
    <property type="evidence" value="ECO:0007669"/>
    <property type="project" value="UniProtKB-KW"/>
</dbReference>
<dbReference type="Pfam" id="PF02954">
    <property type="entry name" value="HTH_8"/>
    <property type="match status" value="1"/>
</dbReference>
<evidence type="ECO:0000256" key="2">
    <source>
        <dbReference type="ARBA" id="ARBA00022840"/>
    </source>
</evidence>
<dbReference type="SUPFAM" id="SSF52172">
    <property type="entry name" value="CheY-like"/>
    <property type="match status" value="1"/>
</dbReference>